<evidence type="ECO:0000259" key="6">
    <source>
        <dbReference type="PROSITE" id="PS50023"/>
    </source>
</evidence>
<dbReference type="EMBL" id="AJWK01012486">
    <property type="status" value="NOT_ANNOTATED_CDS"/>
    <property type="molecule type" value="Genomic_DNA"/>
</dbReference>
<dbReference type="PROSITE" id="PS50023">
    <property type="entry name" value="LIM_DOMAIN_2"/>
    <property type="match status" value="2"/>
</dbReference>
<dbReference type="Proteomes" id="UP000092461">
    <property type="component" value="Unassembled WGS sequence"/>
</dbReference>
<dbReference type="InterPro" id="IPR001781">
    <property type="entry name" value="Znf_LIM"/>
</dbReference>
<dbReference type="Pfam" id="PF00412">
    <property type="entry name" value="LIM"/>
    <property type="match status" value="3"/>
</dbReference>
<dbReference type="GO" id="GO:0030018">
    <property type="term" value="C:Z disc"/>
    <property type="evidence" value="ECO:0007669"/>
    <property type="project" value="TreeGrafter"/>
</dbReference>
<dbReference type="FunFam" id="2.10.110.10:FF:000069">
    <property type="entry name" value="Uncharacterized protein, isoform Z"/>
    <property type="match status" value="1"/>
</dbReference>
<dbReference type="EnsemblMetazoa" id="LLOJ003931-RA">
    <property type="protein sequence ID" value="LLOJ003931-PA"/>
    <property type="gene ID" value="LLOJ003931"/>
</dbReference>
<feature type="region of interest" description="Disordered" evidence="5">
    <location>
        <begin position="1"/>
        <end position="22"/>
    </location>
</feature>
<evidence type="ECO:0000256" key="4">
    <source>
        <dbReference type="PROSITE-ProRule" id="PRU00125"/>
    </source>
</evidence>
<keyword evidence="3 4" id="KW-0440">LIM domain</keyword>
<feature type="region of interest" description="Disordered" evidence="5">
    <location>
        <begin position="124"/>
        <end position="175"/>
    </location>
</feature>
<keyword evidence="8" id="KW-1185">Reference proteome</keyword>
<accession>A0A1B0CHL9</accession>
<dbReference type="CDD" id="cd09455">
    <property type="entry name" value="LIM1_Enigma_like_1"/>
    <property type="match status" value="1"/>
</dbReference>
<dbReference type="EMBL" id="AJWK01012485">
    <property type="status" value="NOT_ANNOTATED_CDS"/>
    <property type="molecule type" value="Genomic_DNA"/>
</dbReference>
<evidence type="ECO:0000256" key="5">
    <source>
        <dbReference type="SAM" id="MobiDB-lite"/>
    </source>
</evidence>
<dbReference type="GO" id="GO:0061061">
    <property type="term" value="P:muscle structure development"/>
    <property type="evidence" value="ECO:0007669"/>
    <property type="project" value="TreeGrafter"/>
</dbReference>
<evidence type="ECO:0000256" key="2">
    <source>
        <dbReference type="ARBA" id="ARBA00022833"/>
    </source>
</evidence>
<sequence>MASVGVSPIHSRQNSLGSAMSDTDINHKNVYNILKNCQSDDTPGHRRTYLETDFTDTISECDSPDEGTRMVMVGHDKMQNGTHNSEFVYKTIGGGIIRSVQAPGKGKNINYKINTNISGPKPFNISSAPLSPPSAGPKSPSIYPPPTSAAAWSQPKPPSTFEAPKPSTFGSSTLPRANVGPAAPGDLGPECGHPDEISHELASVHFSWPPSQEIATSTPTATPLYVPPPETQHVIVKPMLEKQSQSAPELSYGQREVSRVAEVAEMESGSESYTSTSATTTTSEDAAHMRMYHTQTSQPSYTIYESADSDETDYAAIQHHKQSICSAEVSSFVSEARGAQYLADTLDTTCLVERMRSLTPRPPSPTPMKTGKHVEFALPTEQKTETQQESFSQESTQMQSSAVQESSMVQESREFQEVNQYQDTAHVQEVAEGSVPNTVPQEWESAMVKALKTAPETPYNILRKPAEGTIMSSLLTTVPIKSVKFEPKATIEPVPLPEETRPYFPPPIDMTVVADDTIPGRKSLMLEALITAPDRPYSPFGHEVSYQLDDLPRPTEKMTLRTALTVAPERPFTPVIFDSNGLAHPKAVKEDKTGNSLIKGFQPQASSQISSCLTSASQATSMQESQICQHVSQQQTCQQASQQQVCQQASQQTSQQQVCQQASQQQVCQQATQQQTYQQASQQICQQSSQQVCQKTSQQICQQSSKQVCQKSSQEVYHQSLSAESRSEARKLIAAVSPAFEQGQSYVDDHERHISFPPPNPFVLRQSRFSSLHKPDSIPVYQKNIKQLPSQQSTLPPVSPQLKENVPLAFFDASRESLPQNVAKPVAINGRSGQATHNRQADKHEHTETYATTSGPITMTFQSLDGIDTVNRAADVHMAPPQIVPPPNPLRIQAPRLRESGQQPNLAPGTAFSCAQVKAESVYQQRPEMVECQRIGDNFRQTRTNEASLNRSLHAEKESASATQVGNTFIQKRSRVVEEFERTQSAKTIEIKTGGSGEVVSKITEDEMPPKGIVASQTRRFSQEVAPPKITFPAIIPVAPMNFPLGAAPQSSNTVAPPPGFNLKSLNAPSAFASAQSSHQNASTFAFTNAPPKIEATKPASGPVAAFKLPKPQTPPPPTNNCPGTTMSDPSPDASAGSKGGAAGVTSAPKRGRGVLNKAVGPGGRIPQCGCCNQHIRYIFSPRHETPSEMLEKSIQNLKISDKETFRVKAGEVISGMLQARLDGGKKTMDINQNRVPTTNGFHGDTIPQKDLPHPPQSTDDTDKSTDIIRKSSPPAVSNGHENGTSESTLNDVVRYRNKPNKNLKPELISHARDRRSYIEKENQITNDPPKDHENNKLNPEEIATNLENGVHPVCCVCDKKIARGPFITALGRIWCPDHFICVNGECRRPLADIGFVEEKGNLYCEYCFEKYIAPSCSKCGAKIKGDCLNAIGKHFHPECFTCAYCGKLFGNSPFFLEEGNPYCEADWNEMFTTKCFACGFPVEAGDRWVEALSHNYHSQCFNCTTCKKNLEGQSFFAKGGRPYCKNHAR</sequence>
<name>A0A1B0CHL9_LUTLO</name>
<reference evidence="7" key="1">
    <citation type="submission" date="2020-05" db="UniProtKB">
        <authorList>
            <consortium name="EnsemblMetazoa"/>
        </authorList>
    </citation>
    <scope>IDENTIFICATION</scope>
    <source>
        <strain evidence="7">Jacobina</strain>
    </source>
</reference>
<dbReference type="CDD" id="cd09461">
    <property type="entry name" value="LIM3_Enigma_like_1"/>
    <property type="match status" value="1"/>
</dbReference>
<dbReference type="Gene3D" id="2.10.110.10">
    <property type="entry name" value="Cysteine Rich Protein"/>
    <property type="match status" value="3"/>
</dbReference>
<dbReference type="GO" id="GO:0001725">
    <property type="term" value="C:stress fiber"/>
    <property type="evidence" value="ECO:0007669"/>
    <property type="project" value="TreeGrafter"/>
</dbReference>
<dbReference type="FunFam" id="2.10.110.10:FF:000060">
    <property type="entry name" value="Uncharacterized protein, isoform Z"/>
    <property type="match status" value="1"/>
</dbReference>
<keyword evidence="1 4" id="KW-0479">Metal-binding</keyword>
<feature type="compositionally biased region" description="Basic and acidic residues" evidence="5">
    <location>
        <begin position="839"/>
        <end position="848"/>
    </location>
</feature>
<dbReference type="PANTHER" id="PTHR24214">
    <property type="entry name" value="PDZ AND LIM DOMAIN PROTEIN ZASP"/>
    <property type="match status" value="1"/>
</dbReference>
<dbReference type="GO" id="GO:0030036">
    <property type="term" value="P:actin cytoskeleton organization"/>
    <property type="evidence" value="ECO:0007669"/>
    <property type="project" value="TreeGrafter"/>
</dbReference>
<feature type="compositionally biased region" description="Low complexity" evidence="5">
    <location>
        <begin position="1121"/>
        <end position="1137"/>
    </location>
</feature>
<dbReference type="VEuPathDB" id="VectorBase:LLONM1_002622"/>
<dbReference type="PROSITE" id="PS00478">
    <property type="entry name" value="LIM_DOMAIN_1"/>
    <property type="match status" value="1"/>
</dbReference>
<feature type="compositionally biased region" description="Polar residues" evidence="5">
    <location>
        <begin position="1280"/>
        <end position="1291"/>
    </location>
</feature>
<feature type="compositionally biased region" description="Polar residues" evidence="5">
    <location>
        <begin position="1230"/>
        <end position="1241"/>
    </location>
</feature>
<feature type="compositionally biased region" description="Low complexity" evidence="5">
    <location>
        <begin position="266"/>
        <end position="284"/>
    </location>
</feature>
<keyword evidence="2 4" id="KW-0862">Zinc</keyword>
<feature type="domain" description="LIM zinc-binding" evidence="6">
    <location>
        <begin position="1415"/>
        <end position="1474"/>
    </location>
</feature>
<dbReference type="VEuPathDB" id="VectorBase:LLOJ003931"/>
<dbReference type="GO" id="GO:0003779">
    <property type="term" value="F:actin binding"/>
    <property type="evidence" value="ECO:0007669"/>
    <property type="project" value="TreeGrafter"/>
</dbReference>
<dbReference type="InterPro" id="IPR050604">
    <property type="entry name" value="PDZ-LIM_domain"/>
</dbReference>
<dbReference type="PANTHER" id="PTHR24214:SF38">
    <property type="entry name" value="PDZ AND LIM DOMAIN PROTEIN ZASP-RELATED"/>
    <property type="match status" value="1"/>
</dbReference>
<feature type="region of interest" description="Disordered" evidence="5">
    <location>
        <begin position="832"/>
        <end position="853"/>
    </location>
</feature>
<dbReference type="SMART" id="SM00132">
    <property type="entry name" value="LIM"/>
    <property type="match status" value="3"/>
</dbReference>
<feature type="domain" description="LIM zinc-binding" evidence="6">
    <location>
        <begin position="1475"/>
        <end position="1530"/>
    </location>
</feature>
<dbReference type="GO" id="GO:0046872">
    <property type="term" value="F:metal ion binding"/>
    <property type="evidence" value="ECO:0007669"/>
    <property type="project" value="UniProtKB-KW"/>
</dbReference>
<evidence type="ECO:0000256" key="1">
    <source>
        <dbReference type="ARBA" id="ARBA00022723"/>
    </source>
</evidence>
<dbReference type="GO" id="GO:0051371">
    <property type="term" value="F:muscle alpha-actinin binding"/>
    <property type="evidence" value="ECO:0007669"/>
    <property type="project" value="TreeGrafter"/>
</dbReference>
<protein>
    <recommendedName>
        <fullName evidence="6">LIM zinc-binding domain-containing protein</fullName>
    </recommendedName>
</protein>
<feature type="region of interest" description="Disordered" evidence="5">
    <location>
        <begin position="265"/>
        <end position="285"/>
    </location>
</feature>
<evidence type="ECO:0000256" key="3">
    <source>
        <dbReference type="ARBA" id="ARBA00023038"/>
    </source>
</evidence>
<dbReference type="GO" id="GO:0031941">
    <property type="term" value="C:filamentous actin"/>
    <property type="evidence" value="ECO:0007669"/>
    <property type="project" value="TreeGrafter"/>
</dbReference>
<evidence type="ECO:0000313" key="8">
    <source>
        <dbReference type="Proteomes" id="UP000092461"/>
    </source>
</evidence>
<feature type="region of interest" description="Disordered" evidence="5">
    <location>
        <begin position="1225"/>
        <end position="1291"/>
    </location>
</feature>
<dbReference type="SUPFAM" id="SSF57716">
    <property type="entry name" value="Glucocorticoid receptor-like (DNA-binding domain)"/>
    <property type="match status" value="2"/>
</dbReference>
<organism evidence="7 8">
    <name type="scientific">Lutzomyia longipalpis</name>
    <name type="common">Sand fly</name>
    <dbReference type="NCBI Taxonomy" id="7200"/>
    <lineage>
        <taxon>Eukaryota</taxon>
        <taxon>Metazoa</taxon>
        <taxon>Ecdysozoa</taxon>
        <taxon>Arthropoda</taxon>
        <taxon>Hexapoda</taxon>
        <taxon>Insecta</taxon>
        <taxon>Pterygota</taxon>
        <taxon>Neoptera</taxon>
        <taxon>Endopterygota</taxon>
        <taxon>Diptera</taxon>
        <taxon>Nematocera</taxon>
        <taxon>Psychodoidea</taxon>
        <taxon>Psychodidae</taxon>
        <taxon>Lutzomyia</taxon>
        <taxon>Lutzomyia</taxon>
    </lineage>
</organism>
<feature type="compositionally biased region" description="Polar residues" evidence="5">
    <location>
        <begin position="10"/>
        <end position="22"/>
    </location>
</feature>
<feature type="compositionally biased region" description="Basic and acidic residues" evidence="5">
    <location>
        <begin position="1261"/>
        <end position="1270"/>
    </location>
</feature>
<evidence type="ECO:0000313" key="7">
    <source>
        <dbReference type="EnsemblMetazoa" id="LLOJ003931-PA"/>
    </source>
</evidence>
<dbReference type="GO" id="GO:0005912">
    <property type="term" value="C:adherens junction"/>
    <property type="evidence" value="ECO:0007669"/>
    <property type="project" value="TreeGrafter"/>
</dbReference>
<proteinExistence type="predicted"/>
<feature type="region of interest" description="Disordered" evidence="5">
    <location>
        <begin position="1093"/>
        <end position="1152"/>
    </location>
</feature>
<dbReference type="FunFam" id="2.10.110.10:FF:000067">
    <property type="entry name" value="Uncharacterized protein, isoform Z"/>
    <property type="match status" value="1"/>
</dbReference>
<dbReference type="CDD" id="cd08368">
    <property type="entry name" value="LIM"/>
    <property type="match status" value="1"/>
</dbReference>